<dbReference type="Proteomes" id="UP000034954">
    <property type="component" value="Unassembled WGS sequence"/>
</dbReference>
<dbReference type="EMBL" id="LAQJ01000190">
    <property type="protein sequence ID" value="KKO19447.1"/>
    <property type="molecule type" value="Genomic_DNA"/>
</dbReference>
<evidence type="ECO:0000313" key="2">
    <source>
        <dbReference type="EMBL" id="KKO19447.1"/>
    </source>
</evidence>
<dbReference type="SUPFAM" id="SSF48452">
    <property type="entry name" value="TPR-like"/>
    <property type="match status" value="1"/>
</dbReference>
<keyword evidence="1" id="KW-0812">Transmembrane</keyword>
<dbReference type="InterPro" id="IPR019734">
    <property type="entry name" value="TPR_rpt"/>
</dbReference>
<evidence type="ECO:0000313" key="3">
    <source>
        <dbReference type="Proteomes" id="UP000034954"/>
    </source>
</evidence>
<keyword evidence="1" id="KW-0472">Membrane</keyword>
<keyword evidence="1" id="KW-1133">Transmembrane helix</keyword>
<dbReference type="SMART" id="SM00028">
    <property type="entry name" value="TPR"/>
    <property type="match status" value="3"/>
</dbReference>
<sequence>MTIELLLQQGIELTKQGKLHQAAFLFEKIFDVYPEEPRTLFNAAVVADLLGQRNQALNLLHRSINADPTFANPHYYLGQLHLKAGHFTEAYQSFCNTITCDVEFAPAYEGIKIVSSKMNLTPVGDRADIVFYTGGQSFHGRTMEEKGLGGSESALVFMARTLAANGLRFVYFVIVTNQVIMMGCIMQILLISISIGSNI</sequence>
<dbReference type="Gene3D" id="1.25.40.10">
    <property type="entry name" value="Tetratricopeptide repeat domain"/>
    <property type="match status" value="1"/>
</dbReference>
<dbReference type="InterPro" id="IPR011990">
    <property type="entry name" value="TPR-like_helical_dom_sf"/>
</dbReference>
<name>A0A0M2UUD6_9BACT</name>
<accession>A0A0M2UUD6</accession>
<evidence type="ECO:0000256" key="1">
    <source>
        <dbReference type="SAM" id="Phobius"/>
    </source>
</evidence>
<keyword evidence="3" id="KW-1185">Reference proteome</keyword>
<reference evidence="2 3" key="1">
    <citation type="journal article" date="2013" name="BMC Microbiol.">
        <title>Identification of the type II cytochrome c maturation pathway in anammox bacteria by comparative genomics.</title>
        <authorList>
            <person name="Ferousi C."/>
            <person name="Speth D.R."/>
            <person name="Reimann J."/>
            <person name="Op den Camp H.J."/>
            <person name="Allen J.W."/>
            <person name="Keltjens J.T."/>
            <person name="Jetten M.S."/>
        </authorList>
    </citation>
    <scope>NUCLEOTIDE SEQUENCE [LARGE SCALE GENOMIC DNA]</scope>
    <source>
        <strain evidence="2">RU1</strain>
    </source>
</reference>
<gene>
    <name evidence="2" type="ORF">BROFUL_01826</name>
</gene>
<protein>
    <submittedName>
        <fullName evidence="2">Uncharacterized protein</fullName>
    </submittedName>
</protein>
<proteinExistence type="predicted"/>
<dbReference type="AlphaFoldDB" id="A0A0M2UUD6"/>
<organism evidence="2 3">
    <name type="scientific">Candidatus Brocadia fulgida</name>
    <dbReference type="NCBI Taxonomy" id="380242"/>
    <lineage>
        <taxon>Bacteria</taxon>
        <taxon>Pseudomonadati</taxon>
        <taxon>Planctomycetota</taxon>
        <taxon>Candidatus Brocadiia</taxon>
        <taxon>Candidatus Brocadiales</taxon>
        <taxon>Candidatus Brocadiaceae</taxon>
        <taxon>Candidatus Brocadia</taxon>
    </lineage>
</organism>
<comment type="caution">
    <text evidence="2">The sequence shown here is derived from an EMBL/GenBank/DDBJ whole genome shotgun (WGS) entry which is preliminary data.</text>
</comment>
<feature type="transmembrane region" description="Helical" evidence="1">
    <location>
        <begin position="169"/>
        <end position="195"/>
    </location>
</feature>